<reference evidence="3" key="1">
    <citation type="submission" date="2021-01" db="EMBL/GenBank/DDBJ databases">
        <authorList>
            <person name="Corre E."/>
            <person name="Pelletier E."/>
            <person name="Niang G."/>
            <person name="Scheremetjew M."/>
            <person name="Finn R."/>
            <person name="Kale V."/>
            <person name="Holt S."/>
            <person name="Cochrane G."/>
            <person name="Meng A."/>
            <person name="Brown T."/>
            <person name="Cohen L."/>
        </authorList>
    </citation>
    <scope>NUCLEOTIDE SEQUENCE</scope>
    <source>
        <strain evidence="3">CCMP3105</strain>
    </source>
</reference>
<dbReference type="GO" id="GO:0016740">
    <property type="term" value="F:transferase activity"/>
    <property type="evidence" value="ECO:0007669"/>
    <property type="project" value="UniProtKB-KW"/>
</dbReference>
<dbReference type="AlphaFoldDB" id="A0A7S4PSN1"/>
<dbReference type="SUPFAM" id="SSF52467">
    <property type="entry name" value="DHS-like NAD/FAD-binding domain"/>
    <property type="match status" value="1"/>
</dbReference>
<feature type="region of interest" description="Disordered" evidence="2">
    <location>
        <begin position="605"/>
        <end position="637"/>
    </location>
</feature>
<feature type="compositionally biased region" description="Low complexity" evidence="2">
    <location>
        <begin position="614"/>
        <end position="625"/>
    </location>
</feature>
<organism evidence="3">
    <name type="scientific">Alexandrium monilatum</name>
    <dbReference type="NCBI Taxonomy" id="311494"/>
    <lineage>
        <taxon>Eukaryota</taxon>
        <taxon>Sar</taxon>
        <taxon>Alveolata</taxon>
        <taxon>Dinophyceae</taxon>
        <taxon>Gonyaulacales</taxon>
        <taxon>Pyrocystaceae</taxon>
        <taxon>Alexandrium</taxon>
    </lineage>
</organism>
<dbReference type="InterPro" id="IPR029035">
    <property type="entry name" value="DHS-like_NAD/FAD-binding_dom"/>
</dbReference>
<evidence type="ECO:0000256" key="1">
    <source>
        <dbReference type="ARBA" id="ARBA00022679"/>
    </source>
</evidence>
<dbReference type="Gene3D" id="3.30.1600.10">
    <property type="entry name" value="SIR2/SIRT2 'Small Domain"/>
    <property type="match status" value="1"/>
</dbReference>
<name>A0A7S4PSN1_9DINO</name>
<evidence type="ECO:0000256" key="2">
    <source>
        <dbReference type="SAM" id="MobiDB-lite"/>
    </source>
</evidence>
<dbReference type="Gene3D" id="3.40.50.1220">
    <property type="entry name" value="TPP-binding domain"/>
    <property type="match status" value="1"/>
</dbReference>
<proteinExistence type="predicted"/>
<sequence>MAGRTADWFTVECLQAFVRRAPSLDAPALSVLRLGDEVQAVAAAAAAPPEPEGAGQKLWMRVPWRSLVDRLDGRGPVPLDIPRDGWVLASDPESGEEGGTELLLPRRHWHLFELDLPGCLTREELRQHVRGSDAVVLPLEARLWAPSELRHALRGGPAAGAAGGARGGAAAGLLGPSGGAPAAAAAAPTEQELGERLERAARWLSGAEALLVAVGEDLGDAGLWPGLGECGIGLEQACSADWFRIDPRLGWAFWDFCRDAARARPLAEAVRGLCDAARRARAGACLLTSSWEGSWAAAGWEGKLVELHGSLHWWQCSQPDSCGLDVWRAERTDAPGAREGAGAPLDGGCPACPGCGAAARPNVRMYGGDYAFSKRRVRAQMSAYNSWLRALEPMEGVGGPGLVCVEIECGLAVPTLRREVESVMRRFRSARLVRISTESIDTLASLEDRCAALPFPADVALEAIHAQQYERWRAKMATFVIWDEEGGGTEVLQEREASVRSILSTAARAPGAAAVVGSGGCEPVRVVAVSQDMGKGRRLTLDRRVPPWCFFEDPRPPRPGCGWRAAATAVLRVPGGALPQRGAGGGALWARVDEARGLLAELAERGGGGTRPDSTTVTAASAAAPATPPRRPAGGAVVPAERRARGRLLAEIAAAVLPRHGLPPDEAGQTAAGCLLAAAACGDAGLSAAAEAAAEAGLLPARLVAGLPPARGGAAAAARGARARPPLLRHDDWELGPPGGPRFGIVGTWDDWRRVHDMLWDGACYRFYVQLGASAWESFQILQDGSWDCILFPNCRDGNPHVPHALCGPRKGGGHGKNWSIGIHKKDGAVCGSRYAIRLQVYETGAPKRVEWTKLDSRVSEEEEDASERGFFQAGPGATTHSA</sequence>
<accession>A0A7S4PSN1</accession>
<protein>
    <submittedName>
        <fullName evidence="3">Uncharacterized protein</fullName>
    </submittedName>
</protein>
<dbReference type="InterPro" id="IPR026591">
    <property type="entry name" value="Sirtuin_cat_small_dom_sf"/>
</dbReference>
<evidence type="ECO:0000313" key="3">
    <source>
        <dbReference type="EMBL" id="CAE4561193.1"/>
    </source>
</evidence>
<gene>
    <name evidence="3" type="ORF">AMON00008_LOCUS812</name>
</gene>
<keyword evidence="1" id="KW-0808">Transferase</keyword>
<dbReference type="EMBL" id="HBNR01001132">
    <property type="protein sequence ID" value="CAE4561193.1"/>
    <property type="molecule type" value="Transcribed_RNA"/>
</dbReference>
<feature type="region of interest" description="Disordered" evidence="2">
    <location>
        <begin position="859"/>
        <end position="883"/>
    </location>
</feature>